<dbReference type="PANTHER" id="PTHR47027:SF27">
    <property type="entry name" value="REVERSE TRANSCRIPTASE DOMAIN-CONTAINING PROTEIN"/>
    <property type="match status" value="1"/>
</dbReference>
<dbReference type="Pfam" id="PF00078">
    <property type="entry name" value="RVT_1"/>
    <property type="match status" value="1"/>
</dbReference>
<evidence type="ECO:0000256" key="1">
    <source>
        <dbReference type="SAM" id="MobiDB-lite"/>
    </source>
</evidence>
<feature type="region of interest" description="Disordered" evidence="1">
    <location>
        <begin position="556"/>
        <end position="584"/>
    </location>
</feature>
<dbReference type="WBParaSite" id="maker-uti_cns_0005714-snap-gene-0.4-mRNA-1">
    <property type="protein sequence ID" value="maker-uti_cns_0005714-snap-gene-0.4-mRNA-1"/>
    <property type="gene ID" value="maker-uti_cns_0005714-snap-gene-0.4"/>
</dbReference>
<dbReference type="InterPro" id="IPR000477">
    <property type="entry name" value="RT_dom"/>
</dbReference>
<dbReference type="Proteomes" id="UP000095280">
    <property type="component" value="Unplaced"/>
</dbReference>
<dbReference type="PROSITE" id="PS50878">
    <property type="entry name" value="RT_POL"/>
    <property type="match status" value="1"/>
</dbReference>
<evidence type="ECO:0000313" key="3">
    <source>
        <dbReference type="Proteomes" id="UP000095280"/>
    </source>
</evidence>
<sequence>MRCLTNDHSGGRPTKDHSDSGRPTKDHSDSGRPTKDHSDSGRPTKDYSDSGRPTKDHSDSGRPTKDHSGGRPTKDYSDSGKPTKDHSDSGRPTKDYSDSGKPTKDHSDSGRPTKDHSDSGRPTKDHGDSDSPTKDHGDSDSPTKDHSNIDSPTKDRSDSDSPTKDHSNIDSPTKDHSDSGRPTKDHSGGRPTKDYSDSGKPTKDHSDSGRPTKDHSDSGRPTKDHGDSDSPTKDHSDIDSPTKDHSNIDSPTKDHSDIDSPTKDHSDIDSPTKDHSNIDSPTKDHSDIDSPTKDHSDIDSPTRDHSDIDSPTKDHSNIDSPTKDHSDSGRPTKDHSDSGSPTKDHSDSGSPTKDHSDSGSPTKDHSDSGSPTKDHIHAEPTLGLVLLIEFAEQHLMLLVEQPGQWKTYFSFSVFIASIASRFSILHCICTAFSRISFIPASRSSASIRCLRCSDTSRVRSSSTDFNEAISSGSQLQPLRFQLTPQVFNSPTPQWRIESVDSGSVAAHNGERFNRQGESATLGKSGVSSRSRIRCGQQGGLFLSFGGGCCGGRFNSGGGQRRGRSCRRRRRRAAAGSHRGRQRIPSIGCGRRRRRVHRRLREDEELVAGAFDGTLFDLTGPDVEAPLLDASVDRCDLSLSREKQTESSMSFSSSTFFYIGCGNSSLMIASAGSDCCRCTLGGGSAAAVAVENVDVAGAPAAGASGAPAPAAALSNASAPWQMSIADSEAAVAGPGSDTAVPLPLAAWQLATRRQDRDRLRVPDSIRLHELHYVHLAVCRIHCNAAAAAAAQFAADADPLAFPTPGAVAGVGVHSDAVAPAAPLAPVRNGSLTLLPAVAASRVAQFGEIRQLYFQPLPPAPAGVVAQLAHGSEGHPTRLAGGDTARWPIGTHWDPLRRRCSAFDCIDISIGFSAASSESVVDLVRELPSLRQSAPPCAGRGLSHRRLRVCWPAHEAPLPPPPPPLPIRSQRLHELQALQAPSRLQHRCHGDHSDQAATPPSLGGIDDVGNRGQTRPALALTSWRHWSVLAGRTVHAAAGRFQPQLHREVGSCTSLVSVLINSRPPGSSFMSLIFPSSRGSREISSKTQRLPSASKIFLIECRSDVGNAVPLARLDGRQAFNEDSKPDLRARGRQWLICVRHGPLRLEKILPVVAELVFSDVVLVQLLVLFGSNCVATRHEARSVDSRIRSTGPEESANEDLLVLQSDHLLRLQADSTRRASQGFDFAQSAAAAAAAAPATTINGELCISKETTTGGAPLGPSAPTKSNFALRFLLAVSNTCLTGCLAVRCYSCFNCKTVDSNTATSSSNYCKKAVFGDTISRAALPLCVESSRTFCCDTDLCNSVGRVSGPPLPGLLTGGGLLAACLLKTPLPSEDSFNVAPVTMAEVVILAQKTPGGKALGLDEVPIEALRIHCVASEVARVMNCVLLEAGHYTTRREHRGICLQSCAVLSFNRMLLSRLQPVLDPYLRPEQNGFWPHRGIVAQILALRRIIEEARTRQLDLIVVFIDFMKAFDSVARAAIPAPSLISAIMALYCATRAAVMTPDGLSDSFETFSGVLQGDTLAPFLFVLVLDWVLRTAIHTDEDGFLLRRRVGRRQPEKRLSVFGYADDLALLSSTVEGAQRQLDKLVSAAASVGLVVNTKKTVVLCVPGDIEAAVFCRGAGGQVTELPRCQQFVYLGGLVPDVREDLRRRRGLAWAAFRSVRAVLQSEALPDRQRAALFQAVVETVLLYNTETWTLTNSLEQQVNAAHAGLLRAAFKISDERITNAALYRRAGLARPSHIIRAESYCPQPVQEVLLLTLQAPYRRDQARTRRFVDCLLTHAGAPDSASGAAFVRAQALTLTLYTTYKVT</sequence>
<proteinExistence type="predicted"/>
<accession>A0A1I8HDV2</accession>
<dbReference type="CDD" id="cd01650">
    <property type="entry name" value="RT_nLTR_like"/>
    <property type="match status" value="1"/>
</dbReference>
<organism evidence="3 4">
    <name type="scientific">Macrostomum lignano</name>
    <dbReference type="NCBI Taxonomy" id="282301"/>
    <lineage>
        <taxon>Eukaryota</taxon>
        <taxon>Metazoa</taxon>
        <taxon>Spiralia</taxon>
        <taxon>Lophotrochozoa</taxon>
        <taxon>Platyhelminthes</taxon>
        <taxon>Rhabditophora</taxon>
        <taxon>Macrostomorpha</taxon>
        <taxon>Macrostomida</taxon>
        <taxon>Macrostomidae</taxon>
        <taxon>Macrostomum</taxon>
    </lineage>
</organism>
<evidence type="ECO:0000313" key="4">
    <source>
        <dbReference type="WBParaSite" id="maker-uti_cns_0005714-snap-gene-0.4-mRNA-1"/>
    </source>
</evidence>
<protein>
    <submittedName>
        <fullName evidence="4">Reverse transcriptase domain-containing protein</fullName>
    </submittedName>
</protein>
<reference evidence="4" key="1">
    <citation type="submission" date="2016-11" db="UniProtKB">
        <authorList>
            <consortium name="WormBaseParasite"/>
        </authorList>
    </citation>
    <scope>IDENTIFICATION</scope>
</reference>
<dbReference type="SUPFAM" id="SSF56672">
    <property type="entry name" value="DNA/RNA polymerases"/>
    <property type="match status" value="1"/>
</dbReference>
<feature type="compositionally biased region" description="Basic residues" evidence="1">
    <location>
        <begin position="560"/>
        <end position="581"/>
    </location>
</feature>
<name>A0A1I8HDV2_9PLAT</name>
<feature type="region of interest" description="Disordered" evidence="1">
    <location>
        <begin position="986"/>
        <end position="1006"/>
    </location>
</feature>
<feature type="compositionally biased region" description="Basic and acidic residues" evidence="1">
    <location>
        <begin position="9"/>
        <end position="376"/>
    </location>
</feature>
<evidence type="ECO:0000259" key="2">
    <source>
        <dbReference type="PROSITE" id="PS50878"/>
    </source>
</evidence>
<dbReference type="PANTHER" id="PTHR47027">
    <property type="entry name" value="REVERSE TRANSCRIPTASE DOMAIN-CONTAINING PROTEIN"/>
    <property type="match status" value="1"/>
</dbReference>
<feature type="region of interest" description="Disordered" evidence="1">
    <location>
        <begin position="1"/>
        <end position="376"/>
    </location>
</feature>
<feature type="domain" description="Reverse transcriptase" evidence="2">
    <location>
        <begin position="1370"/>
        <end position="1681"/>
    </location>
</feature>
<keyword evidence="3" id="KW-1185">Reference proteome</keyword>
<dbReference type="InterPro" id="IPR043502">
    <property type="entry name" value="DNA/RNA_pol_sf"/>
</dbReference>